<dbReference type="OrthoDB" id="9809878at2"/>
<organism evidence="5 6">
    <name type="scientific">Rhodococcus xishaensis</name>
    <dbReference type="NCBI Taxonomy" id="2487364"/>
    <lineage>
        <taxon>Bacteria</taxon>
        <taxon>Bacillati</taxon>
        <taxon>Actinomycetota</taxon>
        <taxon>Actinomycetes</taxon>
        <taxon>Mycobacteriales</taxon>
        <taxon>Nocardiaceae</taxon>
        <taxon>Rhodococcus</taxon>
    </lineage>
</organism>
<dbReference type="AlphaFoldDB" id="A0A3S3ADJ0"/>
<evidence type="ECO:0000256" key="3">
    <source>
        <dbReference type="RuleBase" id="RU000524"/>
    </source>
</evidence>
<keyword evidence="6" id="KW-1185">Reference proteome</keyword>
<dbReference type="NCBIfam" id="TIGR00621">
    <property type="entry name" value="ssb"/>
    <property type="match status" value="1"/>
</dbReference>
<dbReference type="Pfam" id="PF00436">
    <property type="entry name" value="SSB"/>
    <property type="match status" value="1"/>
</dbReference>
<name>A0A3S3ADJ0_9NOCA</name>
<dbReference type="Gene3D" id="2.40.50.140">
    <property type="entry name" value="Nucleic acid-binding proteins"/>
    <property type="match status" value="1"/>
</dbReference>
<evidence type="ECO:0000313" key="6">
    <source>
        <dbReference type="Proteomes" id="UP000283479"/>
    </source>
</evidence>
<feature type="region of interest" description="Disordered" evidence="4">
    <location>
        <begin position="143"/>
        <end position="168"/>
    </location>
</feature>
<protein>
    <recommendedName>
        <fullName evidence="3">Single-stranded DNA-binding protein</fullName>
    </recommendedName>
</protein>
<dbReference type="GO" id="GO:0003697">
    <property type="term" value="F:single-stranded DNA binding"/>
    <property type="evidence" value="ECO:0007669"/>
    <property type="project" value="InterPro"/>
</dbReference>
<proteinExistence type="predicted"/>
<sequence length="168" mass="17938">MYETHAAVIGTVITDPVKRETASGEAVMSFRMASNVRRRDRESGDWVDGGTLYLTVSCWRRLVQGVGASLMKGDPIIAYGELRTNEYRTRDGDPRTDLEMRASAVGPDLARCSVRVDRSGRLRVGSSSDEAAVEAAAVGEAATCDRNGHGSGEVADKDVDEGVASLTG</sequence>
<dbReference type="PROSITE" id="PS50935">
    <property type="entry name" value="SSB"/>
    <property type="match status" value="1"/>
</dbReference>
<evidence type="ECO:0000256" key="4">
    <source>
        <dbReference type="SAM" id="MobiDB-lite"/>
    </source>
</evidence>
<evidence type="ECO:0000256" key="1">
    <source>
        <dbReference type="ARBA" id="ARBA00023125"/>
    </source>
</evidence>
<dbReference type="CDD" id="cd04496">
    <property type="entry name" value="SSB_OBF"/>
    <property type="match status" value="1"/>
</dbReference>
<gene>
    <name evidence="5" type="primary">ssb</name>
    <name evidence="5" type="ORF">EGT50_02500</name>
</gene>
<evidence type="ECO:0000256" key="2">
    <source>
        <dbReference type="PROSITE-ProRule" id="PRU00252"/>
    </source>
</evidence>
<dbReference type="RefSeq" id="WP_127950996.1">
    <property type="nucleotide sequence ID" value="NZ_RKLO01000001.1"/>
</dbReference>
<evidence type="ECO:0000313" key="5">
    <source>
        <dbReference type="EMBL" id="RVW05476.1"/>
    </source>
</evidence>
<comment type="caution">
    <text evidence="5">The sequence shown here is derived from an EMBL/GenBank/DDBJ whole genome shotgun (WGS) entry which is preliminary data.</text>
</comment>
<dbReference type="EMBL" id="RKLO01000001">
    <property type="protein sequence ID" value="RVW05476.1"/>
    <property type="molecule type" value="Genomic_DNA"/>
</dbReference>
<dbReference type="InterPro" id="IPR012340">
    <property type="entry name" value="NA-bd_OB-fold"/>
</dbReference>
<dbReference type="InterPro" id="IPR011344">
    <property type="entry name" value="ssDNA-bd"/>
</dbReference>
<dbReference type="InterPro" id="IPR000424">
    <property type="entry name" value="Primosome_PriB/ssb"/>
</dbReference>
<keyword evidence="1 2" id="KW-0238">DNA-binding</keyword>
<reference evidence="5 6" key="1">
    <citation type="submission" date="2018-11" db="EMBL/GenBank/DDBJ databases">
        <title>Rhodococcus spongicola sp. nov. and Rhodococcus xishaensis sp. nov. from marine sponges.</title>
        <authorList>
            <person name="Li L."/>
            <person name="Lin H.W."/>
        </authorList>
    </citation>
    <scope>NUCLEOTIDE SEQUENCE [LARGE SCALE GENOMIC DNA]</scope>
    <source>
        <strain evidence="5 6">LHW51113</strain>
    </source>
</reference>
<dbReference type="GO" id="GO:0006260">
    <property type="term" value="P:DNA replication"/>
    <property type="evidence" value="ECO:0007669"/>
    <property type="project" value="InterPro"/>
</dbReference>
<dbReference type="SUPFAM" id="SSF50249">
    <property type="entry name" value="Nucleic acid-binding proteins"/>
    <property type="match status" value="1"/>
</dbReference>
<dbReference type="Proteomes" id="UP000283479">
    <property type="component" value="Unassembled WGS sequence"/>
</dbReference>
<accession>A0A3S3ADJ0</accession>